<name>A0ACB8YSP9_CICIN</name>
<dbReference type="Proteomes" id="UP001055811">
    <property type="component" value="Linkage Group LG09"/>
</dbReference>
<evidence type="ECO:0000313" key="2">
    <source>
        <dbReference type="Proteomes" id="UP001055811"/>
    </source>
</evidence>
<protein>
    <submittedName>
        <fullName evidence="1">Uncharacterized protein</fullName>
    </submittedName>
</protein>
<dbReference type="EMBL" id="CM042017">
    <property type="protein sequence ID" value="KAI3688505.1"/>
    <property type="molecule type" value="Genomic_DNA"/>
</dbReference>
<proteinExistence type="predicted"/>
<evidence type="ECO:0000313" key="1">
    <source>
        <dbReference type="EMBL" id="KAI3688505.1"/>
    </source>
</evidence>
<keyword evidence="2" id="KW-1185">Reference proteome</keyword>
<reference evidence="2" key="1">
    <citation type="journal article" date="2022" name="Mol. Ecol. Resour.">
        <title>The genomes of chicory, endive, great burdock and yacon provide insights into Asteraceae palaeo-polyploidization history and plant inulin production.</title>
        <authorList>
            <person name="Fan W."/>
            <person name="Wang S."/>
            <person name="Wang H."/>
            <person name="Wang A."/>
            <person name="Jiang F."/>
            <person name="Liu H."/>
            <person name="Zhao H."/>
            <person name="Xu D."/>
            <person name="Zhang Y."/>
        </authorList>
    </citation>
    <scope>NUCLEOTIDE SEQUENCE [LARGE SCALE GENOMIC DNA]</scope>
    <source>
        <strain evidence="2">cv. Punajuju</strain>
    </source>
</reference>
<accession>A0ACB8YSP9</accession>
<reference evidence="1 2" key="2">
    <citation type="journal article" date="2022" name="Mol. Ecol. Resour.">
        <title>The genomes of chicory, endive, great burdock and yacon provide insights into Asteraceae paleo-polyploidization history and plant inulin production.</title>
        <authorList>
            <person name="Fan W."/>
            <person name="Wang S."/>
            <person name="Wang H."/>
            <person name="Wang A."/>
            <person name="Jiang F."/>
            <person name="Liu H."/>
            <person name="Zhao H."/>
            <person name="Xu D."/>
            <person name="Zhang Y."/>
        </authorList>
    </citation>
    <scope>NUCLEOTIDE SEQUENCE [LARGE SCALE GENOMIC DNA]</scope>
    <source>
        <strain evidence="2">cv. Punajuju</strain>
        <tissue evidence="1">Leaves</tissue>
    </source>
</reference>
<sequence>MDEFEGSVTGFIASLAFVTLKVAGKGASLFLGTVTLSEFLHLVAALGECLGWYYARTYPAYLFRHRIPVSGSKRKRGNIKTRRTLRSVTTKASPKTNPVYNFCFREDDIQIRYSLKNANYDRLVDMHTVCVADYATIVYLLSSVF</sequence>
<organism evidence="1 2">
    <name type="scientific">Cichorium intybus</name>
    <name type="common">Chicory</name>
    <dbReference type="NCBI Taxonomy" id="13427"/>
    <lineage>
        <taxon>Eukaryota</taxon>
        <taxon>Viridiplantae</taxon>
        <taxon>Streptophyta</taxon>
        <taxon>Embryophyta</taxon>
        <taxon>Tracheophyta</taxon>
        <taxon>Spermatophyta</taxon>
        <taxon>Magnoliopsida</taxon>
        <taxon>eudicotyledons</taxon>
        <taxon>Gunneridae</taxon>
        <taxon>Pentapetalae</taxon>
        <taxon>asterids</taxon>
        <taxon>campanulids</taxon>
        <taxon>Asterales</taxon>
        <taxon>Asteraceae</taxon>
        <taxon>Cichorioideae</taxon>
        <taxon>Cichorieae</taxon>
        <taxon>Cichoriinae</taxon>
        <taxon>Cichorium</taxon>
    </lineage>
</organism>
<comment type="caution">
    <text evidence="1">The sequence shown here is derived from an EMBL/GenBank/DDBJ whole genome shotgun (WGS) entry which is preliminary data.</text>
</comment>
<gene>
    <name evidence="1" type="ORF">L2E82_46126</name>
</gene>